<sequence length="130" mass="14227">MRGRAQRGFSLLEVLVAFAILAISLGVLMQIFSRATLTAVTTSQYSQAASLAESLLQDAGIDIPLIEGATSDRSEDGFDWEVTIVRVEFNEDAFLDPPATLYRVNATVLWNDAGRARHLTLSTLRLGEKL</sequence>
<dbReference type="PROSITE" id="PS00409">
    <property type="entry name" value="PROKAR_NTER_METHYL"/>
    <property type="match status" value="1"/>
</dbReference>
<dbReference type="RefSeq" id="WP_386027387.1">
    <property type="nucleotide sequence ID" value="NZ_JBHUHX010000036.1"/>
</dbReference>
<dbReference type="Proteomes" id="UP001597337">
    <property type="component" value="Unassembled WGS sequence"/>
</dbReference>
<comment type="similarity">
    <text evidence="2">Belongs to the GSP I family.</text>
</comment>
<keyword evidence="5" id="KW-0997">Cell inner membrane</keyword>
<accession>A0ABW4Y9Q2</accession>
<keyword evidence="11" id="KW-1185">Reference proteome</keyword>
<protein>
    <submittedName>
        <fullName evidence="10">Prepilin-type N-terminal cleavage/methylation domain-containing protein</fullName>
    </submittedName>
</protein>
<keyword evidence="8 9" id="KW-0472">Membrane</keyword>
<keyword evidence="6 9" id="KW-0812">Transmembrane</keyword>
<evidence type="ECO:0000256" key="6">
    <source>
        <dbReference type="ARBA" id="ARBA00022692"/>
    </source>
</evidence>
<feature type="transmembrane region" description="Helical" evidence="9">
    <location>
        <begin position="12"/>
        <end position="32"/>
    </location>
</feature>
<evidence type="ECO:0000313" key="11">
    <source>
        <dbReference type="Proteomes" id="UP001597337"/>
    </source>
</evidence>
<keyword evidence="3" id="KW-1003">Cell membrane</keyword>
<organism evidence="10 11">
    <name type="scientific">Thiorhodococcus fuscus</name>
    <dbReference type="NCBI Taxonomy" id="527200"/>
    <lineage>
        <taxon>Bacteria</taxon>
        <taxon>Pseudomonadati</taxon>
        <taxon>Pseudomonadota</taxon>
        <taxon>Gammaproteobacteria</taxon>
        <taxon>Chromatiales</taxon>
        <taxon>Chromatiaceae</taxon>
        <taxon>Thiorhodococcus</taxon>
    </lineage>
</organism>
<comment type="subcellular location">
    <subcellularLocation>
        <location evidence="1">Cell inner membrane</location>
        <topology evidence="1">Single-pass membrane protein</topology>
    </subcellularLocation>
</comment>
<comment type="caution">
    <text evidence="10">The sequence shown here is derived from an EMBL/GenBank/DDBJ whole genome shotgun (WGS) entry which is preliminary data.</text>
</comment>
<evidence type="ECO:0000256" key="3">
    <source>
        <dbReference type="ARBA" id="ARBA00022475"/>
    </source>
</evidence>
<dbReference type="PANTHER" id="PTHR38779:SF2">
    <property type="entry name" value="TYPE II SECRETION SYSTEM PROTEIN I-RELATED"/>
    <property type="match status" value="1"/>
</dbReference>
<evidence type="ECO:0000256" key="8">
    <source>
        <dbReference type="ARBA" id="ARBA00023136"/>
    </source>
</evidence>
<dbReference type="Pfam" id="PF07963">
    <property type="entry name" value="N_methyl"/>
    <property type="match status" value="1"/>
</dbReference>
<dbReference type="InterPro" id="IPR012902">
    <property type="entry name" value="N_methyl_site"/>
</dbReference>
<evidence type="ECO:0000313" key="10">
    <source>
        <dbReference type="EMBL" id="MFD2112800.1"/>
    </source>
</evidence>
<evidence type="ECO:0000256" key="7">
    <source>
        <dbReference type="ARBA" id="ARBA00022989"/>
    </source>
</evidence>
<dbReference type="EMBL" id="JBHUHX010000036">
    <property type="protein sequence ID" value="MFD2112800.1"/>
    <property type="molecule type" value="Genomic_DNA"/>
</dbReference>
<dbReference type="PANTHER" id="PTHR38779">
    <property type="entry name" value="TYPE II SECRETION SYSTEM PROTEIN I-RELATED"/>
    <property type="match status" value="1"/>
</dbReference>
<evidence type="ECO:0000256" key="5">
    <source>
        <dbReference type="ARBA" id="ARBA00022519"/>
    </source>
</evidence>
<reference evidence="11" key="1">
    <citation type="journal article" date="2019" name="Int. J. Syst. Evol. Microbiol.">
        <title>The Global Catalogue of Microorganisms (GCM) 10K type strain sequencing project: providing services to taxonomists for standard genome sequencing and annotation.</title>
        <authorList>
            <consortium name="The Broad Institute Genomics Platform"/>
            <consortium name="The Broad Institute Genome Sequencing Center for Infectious Disease"/>
            <person name="Wu L."/>
            <person name="Ma J."/>
        </authorList>
    </citation>
    <scope>NUCLEOTIDE SEQUENCE [LARGE SCALE GENOMIC DNA]</scope>
    <source>
        <strain evidence="11">KACC 12597</strain>
    </source>
</reference>
<keyword evidence="7 9" id="KW-1133">Transmembrane helix</keyword>
<gene>
    <name evidence="10" type="ORF">ACFSJC_13210</name>
</gene>
<evidence type="ECO:0000256" key="2">
    <source>
        <dbReference type="ARBA" id="ARBA00008358"/>
    </source>
</evidence>
<keyword evidence="4" id="KW-0488">Methylation</keyword>
<proteinExistence type="inferred from homology"/>
<evidence type="ECO:0000256" key="4">
    <source>
        <dbReference type="ARBA" id="ARBA00022481"/>
    </source>
</evidence>
<name>A0ABW4Y9Q2_9GAMM</name>
<dbReference type="NCBIfam" id="TIGR02532">
    <property type="entry name" value="IV_pilin_GFxxxE"/>
    <property type="match status" value="1"/>
</dbReference>
<dbReference type="InterPro" id="IPR010052">
    <property type="entry name" value="T2SS_protein-GspI"/>
</dbReference>
<evidence type="ECO:0000256" key="9">
    <source>
        <dbReference type="SAM" id="Phobius"/>
    </source>
</evidence>
<evidence type="ECO:0000256" key="1">
    <source>
        <dbReference type="ARBA" id="ARBA00004377"/>
    </source>
</evidence>